<organism evidence="9 10">
    <name type="scientific">Aquipuribacter hungaricus</name>
    <dbReference type="NCBI Taxonomy" id="545624"/>
    <lineage>
        <taxon>Bacteria</taxon>
        <taxon>Bacillati</taxon>
        <taxon>Actinomycetota</taxon>
        <taxon>Actinomycetes</taxon>
        <taxon>Micrococcales</taxon>
        <taxon>Intrasporangiaceae</taxon>
        <taxon>Aquipuribacter</taxon>
    </lineage>
</organism>
<keyword evidence="6" id="KW-1133">Transmembrane helix</keyword>
<evidence type="ECO:0000256" key="6">
    <source>
        <dbReference type="SAM" id="Phobius"/>
    </source>
</evidence>
<keyword evidence="3 7" id="KW-0732">Signal</keyword>
<feature type="transmembrane region" description="Helical" evidence="6">
    <location>
        <begin position="175"/>
        <end position="195"/>
    </location>
</feature>
<feature type="domain" description="CopC" evidence="8">
    <location>
        <begin position="18"/>
        <end position="117"/>
    </location>
</feature>
<evidence type="ECO:0000256" key="1">
    <source>
        <dbReference type="ARBA" id="ARBA00004196"/>
    </source>
</evidence>
<comment type="caution">
    <text evidence="9">The sequence shown here is derived from an EMBL/GenBank/DDBJ whole genome shotgun (WGS) entry which is preliminary data.</text>
</comment>
<dbReference type="PANTHER" id="PTHR34820:SF4">
    <property type="entry name" value="INNER MEMBRANE PROTEIN YEBZ"/>
    <property type="match status" value="1"/>
</dbReference>
<comment type="subcellular location">
    <subcellularLocation>
        <location evidence="1">Cell envelope</location>
    </subcellularLocation>
</comment>
<keyword evidence="4" id="KW-0186">Copper</keyword>
<dbReference type="EMBL" id="JBHRWW010000026">
    <property type="protein sequence ID" value="MFC3690497.1"/>
    <property type="molecule type" value="Genomic_DNA"/>
</dbReference>
<feature type="region of interest" description="Disordered" evidence="5">
    <location>
        <begin position="123"/>
        <end position="172"/>
    </location>
</feature>
<keyword evidence="6" id="KW-0472">Membrane</keyword>
<accession>A0ABV7WM69</accession>
<evidence type="ECO:0000259" key="8">
    <source>
        <dbReference type="Pfam" id="PF04234"/>
    </source>
</evidence>
<keyword evidence="2" id="KW-0479">Metal-binding</keyword>
<evidence type="ECO:0000256" key="2">
    <source>
        <dbReference type="ARBA" id="ARBA00022723"/>
    </source>
</evidence>
<evidence type="ECO:0000256" key="3">
    <source>
        <dbReference type="ARBA" id="ARBA00022729"/>
    </source>
</evidence>
<keyword evidence="6" id="KW-0812">Transmembrane</keyword>
<dbReference type="Pfam" id="PF04234">
    <property type="entry name" value="CopC"/>
    <property type="match status" value="1"/>
</dbReference>
<dbReference type="RefSeq" id="WP_340291832.1">
    <property type="nucleotide sequence ID" value="NZ_JBBEOI010000051.1"/>
</dbReference>
<evidence type="ECO:0000256" key="4">
    <source>
        <dbReference type="ARBA" id="ARBA00023008"/>
    </source>
</evidence>
<feature type="compositionally biased region" description="Low complexity" evidence="5">
    <location>
        <begin position="123"/>
        <end position="167"/>
    </location>
</feature>
<protein>
    <submittedName>
        <fullName evidence="9">Copper resistance CopC family protein</fullName>
    </submittedName>
</protein>
<sequence>MTVLAVVCVVAAAPASAHAQWLGSDPQEGATLTEPPASVVMTYSETIAPEFVETALIPPDGEPVLAEGTAGGVDVVIDVAGAEGFAAVADQAGQWQVVSRVVSADGHPIEHTTTFEVVPAASPAASAGASSPPATQPSATDTPAARATDGAAASAEPVQAGDEPAAGAGDGGPGWTAPMAGLAVLVAVVAAVVLLRRRTSAAR</sequence>
<name>A0ABV7WM69_9MICO</name>
<proteinExistence type="predicted"/>
<dbReference type="Gene3D" id="2.60.40.1220">
    <property type="match status" value="1"/>
</dbReference>
<evidence type="ECO:0000313" key="9">
    <source>
        <dbReference type="EMBL" id="MFC3690497.1"/>
    </source>
</evidence>
<evidence type="ECO:0000256" key="5">
    <source>
        <dbReference type="SAM" id="MobiDB-lite"/>
    </source>
</evidence>
<dbReference type="PANTHER" id="PTHR34820">
    <property type="entry name" value="INNER MEMBRANE PROTEIN YEBZ"/>
    <property type="match status" value="1"/>
</dbReference>
<dbReference type="SUPFAM" id="SSF81296">
    <property type="entry name" value="E set domains"/>
    <property type="match status" value="1"/>
</dbReference>
<evidence type="ECO:0000256" key="7">
    <source>
        <dbReference type="SAM" id="SignalP"/>
    </source>
</evidence>
<dbReference type="InterPro" id="IPR007348">
    <property type="entry name" value="CopC_dom"/>
</dbReference>
<evidence type="ECO:0000313" key="10">
    <source>
        <dbReference type="Proteomes" id="UP001595685"/>
    </source>
</evidence>
<keyword evidence="10" id="KW-1185">Reference proteome</keyword>
<dbReference type="Proteomes" id="UP001595685">
    <property type="component" value="Unassembled WGS sequence"/>
</dbReference>
<feature type="signal peptide" evidence="7">
    <location>
        <begin position="1"/>
        <end position="19"/>
    </location>
</feature>
<dbReference type="InterPro" id="IPR014756">
    <property type="entry name" value="Ig_E-set"/>
</dbReference>
<dbReference type="InterPro" id="IPR032694">
    <property type="entry name" value="CopC/D"/>
</dbReference>
<dbReference type="InterPro" id="IPR014755">
    <property type="entry name" value="Cu-Rt/internalin_Ig-like"/>
</dbReference>
<reference evidence="10" key="1">
    <citation type="journal article" date="2019" name="Int. J. Syst. Evol. Microbiol.">
        <title>The Global Catalogue of Microorganisms (GCM) 10K type strain sequencing project: providing services to taxonomists for standard genome sequencing and annotation.</title>
        <authorList>
            <consortium name="The Broad Institute Genomics Platform"/>
            <consortium name="The Broad Institute Genome Sequencing Center for Infectious Disease"/>
            <person name="Wu L."/>
            <person name="Ma J."/>
        </authorList>
    </citation>
    <scope>NUCLEOTIDE SEQUENCE [LARGE SCALE GENOMIC DNA]</scope>
    <source>
        <strain evidence="10">NCAIM B.02333</strain>
    </source>
</reference>
<gene>
    <name evidence="9" type="ORF">ACFOLH_19285</name>
</gene>
<feature type="chain" id="PRO_5047381349" evidence="7">
    <location>
        <begin position="20"/>
        <end position="203"/>
    </location>
</feature>